<evidence type="ECO:0000259" key="2">
    <source>
        <dbReference type="PROSITE" id="PS51186"/>
    </source>
</evidence>
<dbReference type="InterPro" id="IPR016181">
    <property type="entry name" value="Acyl_CoA_acyltransferase"/>
</dbReference>
<dbReference type="CDD" id="cd04301">
    <property type="entry name" value="NAT_SF"/>
    <property type="match status" value="1"/>
</dbReference>
<dbReference type="EMBL" id="CP134880">
    <property type="protein sequence ID" value="WNM26519.1"/>
    <property type="molecule type" value="Genomic_DNA"/>
</dbReference>
<dbReference type="SUPFAM" id="SSF55729">
    <property type="entry name" value="Acyl-CoA N-acyltransferases (Nat)"/>
    <property type="match status" value="1"/>
</dbReference>
<dbReference type="PANTHER" id="PTHR13947:SF37">
    <property type="entry name" value="LD18367P"/>
    <property type="match status" value="1"/>
</dbReference>
<evidence type="ECO:0000256" key="1">
    <source>
        <dbReference type="ARBA" id="ARBA00022679"/>
    </source>
</evidence>
<organism evidence="3 5">
    <name type="scientific">Demequina capsici</name>
    <dbReference type="NCBI Taxonomy" id="3075620"/>
    <lineage>
        <taxon>Bacteria</taxon>
        <taxon>Bacillati</taxon>
        <taxon>Actinomycetota</taxon>
        <taxon>Actinomycetes</taxon>
        <taxon>Micrococcales</taxon>
        <taxon>Demequinaceae</taxon>
        <taxon>Demequina</taxon>
    </lineage>
</organism>
<accession>A0AA96JF86</accession>
<evidence type="ECO:0000313" key="5">
    <source>
        <dbReference type="Proteomes" id="UP001304125"/>
    </source>
</evidence>
<dbReference type="PANTHER" id="PTHR13947">
    <property type="entry name" value="GNAT FAMILY N-ACETYLTRANSFERASE"/>
    <property type="match status" value="1"/>
</dbReference>
<name>A0AA96F6L0_9MICO</name>
<reference evidence="3 5" key="1">
    <citation type="submission" date="2023-09" db="EMBL/GenBank/DDBJ databases">
        <title>Demequina sp. a novel bacteria isolated from Capsicum annuum.</title>
        <authorList>
            <person name="Humaira Z."/>
            <person name="Lee J."/>
            <person name="Cho D."/>
        </authorList>
    </citation>
    <scope>NUCLEOTIDE SEQUENCE [LARGE SCALE GENOMIC DNA]</scope>
    <source>
        <strain evidence="3 5">OYTSA14</strain>
        <strain evidence="4">PMTSA13</strain>
    </source>
</reference>
<keyword evidence="1" id="KW-0808">Transferase</keyword>
<dbReference type="GO" id="GO:0008080">
    <property type="term" value="F:N-acetyltransferase activity"/>
    <property type="evidence" value="ECO:0007669"/>
    <property type="project" value="InterPro"/>
</dbReference>
<dbReference type="EMBL" id="CP134879">
    <property type="protein sequence ID" value="WNM23680.1"/>
    <property type="molecule type" value="Genomic_DNA"/>
</dbReference>
<dbReference type="Proteomes" id="UP001303408">
    <property type="component" value="Chromosome"/>
</dbReference>
<dbReference type="Proteomes" id="UP001304125">
    <property type="component" value="Chromosome"/>
</dbReference>
<gene>
    <name evidence="3" type="ORF">RN606_09945</name>
    <name evidence="4" type="ORF">RN607_09945</name>
</gene>
<dbReference type="AlphaFoldDB" id="A0AA96F6L0"/>
<dbReference type="InterPro" id="IPR050769">
    <property type="entry name" value="NAT_camello-type"/>
</dbReference>
<evidence type="ECO:0000313" key="3">
    <source>
        <dbReference type="EMBL" id="WNM23680.1"/>
    </source>
</evidence>
<dbReference type="InterPro" id="IPR000182">
    <property type="entry name" value="GNAT_dom"/>
</dbReference>
<dbReference type="KEGG" id="dcp:RN607_09945"/>
<dbReference type="PROSITE" id="PS51186">
    <property type="entry name" value="GNAT"/>
    <property type="match status" value="1"/>
</dbReference>
<dbReference type="RefSeq" id="WP_313496780.1">
    <property type="nucleotide sequence ID" value="NZ_CP134879.1"/>
</dbReference>
<keyword evidence="5" id="KW-1185">Reference proteome</keyword>
<protein>
    <submittedName>
        <fullName evidence="3">GNAT family N-acetyltransferase</fullName>
    </submittedName>
</protein>
<dbReference type="Gene3D" id="3.40.630.30">
    <property type="match status" value="1"/>
</dbReference>
<dbReference type="Pfam" id="PF00583">
    <property type="entry name" value="Acetyltransf_1"/>
    <property type="match status" value="1"/>
</dbReference>
<accession>A0AA96F6L0</accession>
<evidence type="ECO:0000313" key="4">
    <source>
        <dbReference type="EMBL" id="WNM26519.1"/>
    </source>
</evidence>
<proteinExistence type="predicted"/>
<sequence>MTFSVRAVAPDETSRLAEIGALTALAYLSDGLVDQSHPYIPQLRDAQTRAEDAILLMLSDGERGEGAAVGTVTLVPPGSRFTELARDGEFELRMLAVSPLERGRGIGRELTRAALDMAVASGATRVVLSTMETMHAAHRLYEAMGFARRQDLDWLADPESSGPLTPEHADLMEDDVPGLHTGVRLLGYSWEP</sequence>
<feature type="domain" description="N-acetyltransferase" evidence="2">
    <location>
        <begin position="11"/>
        <end position="177"/>
    </location>
</feature>